<dbReference type="InterPro" id="IPR003838">
    <property type="entry name" value="ABC3_permease_C"/>
</dbReference>
<evidence type="ECO:0000313" key="10">
    <source>
        <dbReference type="Proteomes" id="UP001050975"/>
    </source>
</evidence>
<dbReference type="Pfam" id="PF02687">
    <property type="entry name" value="FtsX"/>
    <property type="match status" value="1"/>
</dbReference>
<evidence type="ECO:0000313" key="9">
    <source>
        <dbReference type="EMBL" id="GET35917.1"/>
    </source>
</evidence>
<feature type="domain" description="ABC3 transporter permease C-terminal" evidence="8">
    <location>
        <begin position="272"/>
        <end position="377"/>
    </location>
</feature>
<dbReference type="PANTHER" id="PTHR43738:SF1">
    <property type="entry name" value="HEMIN TRANSPORT SYSTEM PERMEASE PROTEIN HRTB-RELATED"/>
    <property type="match status" value="1"/>
</dbReference>
<evidence type="ECO:0000256" key="7">
    <source>
        <dbReference type="SAM" id="Phobius"/>
    </source>
</evidence>
<dbReference type="InterPro" id="IPR005891">
    <property type="entry name" value="DevC"/>
</dbReference>
<evidence type="ECO:0000256" key="2">
    <source>
        <dbReference type="ARBA" id="ARBA00022448"/>
    </source>
</evidence>
<feature type="transmembrane region" description="Helical" evidence="7">
    <location>
        <begin position="318"/>
        <end position="339"/>
    </location>
</feature>
<sequence>MAKIPLAWLQLTKEKVRLLVALAGIGFADILMFMQLGFRDALFESAITFHKNVRGDIFLISSQSTALIAMKSFSQRRLYQAKAFEGVESITPVYLGFGIWKNPENRKTRQLMVIAFNPAAQFFNLPGIAENLEKVKIPDVVLFDSASREEFGPVEKLFNSGQTVETEIDSRRVRVGGLFKLGASFGADGNVVTSDLNFLRIFSRRDRGSIDIGVINLKPDVNKAQIITNMKNYYKNAYPDVLVLSHEEFIQFEKKYWETGTSIGFVFFLGTTMGFIVGTVIVYQILYTDVADHLAEYATLKAMGYKDLYLLGVVFQEAIILSILGFIPGYGVATVLYTLTRNATSLPMVMTIARAVTVLVLTVIMCTISGAIAVRKLQAADPADIF</sequence>
<dbReference type="PIRSF" id="PIRSF031773">
    <property type="entry name" value="DevC"/>
    <property type="match status" value="1"/>
</dbReference>
<keyword evidence="2" id="KW-0813">Transport</keyword>
<keyword evidence="3" id="KW-1003">Cell membrane</keyword>
<dbReference type="Proteomes" id="UP001050975">
    <property type="component" value="Unassembled WGS sequence"/>
</dbReference>
<keyword evidence="10" id="KW-1185">Reference proteome</keyword>
<proteinExistence type="predicted"/>
<feature type="transmembrane region" description="Helical" evidence="7">
    <location>
        <begin position="16"/>
        <end position="37"/>
    </location>
</feature>
<gene>
    <name evidence="9" type="primary">devC</name>
    <name evidence="9" type="ORF">MiSe_06650</name>
</gene>
<dbReference type="PANTHER" id="PTHR43738">
    <property type="entry name" value="ABC TRANSPORTER, MEMBRANE PROTEIN"/>
    <property type="match status" value="1"/>
</dbReference>
<evidence type="ECO:0000256" key="1">
    <source>
        <dbReference type="ARBA" id="ARBA00004651"/>
    </source>
</evidence>
<feature type="transmembrane region" description="Helical" evidence="7">
    <location>
        <begin position="57"/>
        <end position="74"/>
    </location>
</feature>
<evidence type="ECO:0000256" key="4">
    <source>
        <dbReference type="ARBA" id="ARBA00022692"/>
    </source>
</evidence>
<feature type="transmembrane region" description="Helical" evidence="7">
    <location>
        <begin position="351"/>
        <end position="374"/>
    </location>
</feature>
<dbReference type="InterPro" id="IPR051125">
    <property type="entry name" value="ABC-4/HrtB_transporter"/>
</dbReference>
<dbReference type="GO" id="GO:0005886">
    <property type="term" value="C:plasma membrane"/>
    <property type="evidence" value="ECO:0007669"/>
    <property type="project" value="UniProtKB-SubCell"/>
</dbReference>
<accession>A0AAV3X6S4</accession>
<dbReference type="RefSeq" id="WP_226574796.1">
    <property type="nucleotide sequence ID" value="NZ_BLAY01000006.1"/>
</dbReference>
<dbReference type="NCBIfam" id="TIGR01185">
    <property type="entry name" value="devC"/>
    <property type="match status" value="1"/>
</dbReference>
<comment type="subcellular location">
    <subcellularLocation>
        <location evidence="1">Cell membrane</location>
        <topology evidence="1">Multi-pass membrane protein</topology>
    </subcellularLocation>
</comment>
<feature type="transmembrane region" description="Helical" evidence="7">
    <location>
        <begin position="263"/>
        <end position="286"/>
    </location>
</feature>
<dbReference type="AlphaFoldDB" id="A0AAV3X6S4"/>
<keyword evidence="4 7" id="KW-0812">Transmembrane</keyword>
<keyword evidence="6 7" id="KW-0472">Membrane</keyword>
<evidence type="ECO:0000256" key="3">
    <source>
        <dbReference type="ARBA" id="ARBA00022475"/>
    </source>
</evidence>
<reference evidence="9" key="1">
    <citation type="submission" date="2019-10" db="EMBL/GenBank/DDBJ databases">
        <title>Draft genome sequece of Microseira wollei NIES-4236.</title>
        <authorList>
            <person name="Yamaguchi H."/>
            <person name="Suzuki S."/>
            <person name="Kawachi M."/>
        </authorList>
    </citation>
    <scope>NUCLEOTIDE SEQUENCE</scope>
    <source>
        <strain evidence="9">NIES-4236</strain>
    </source>
</reference>
<organism evidence="9 10">
    <name type="scientific">Microseira wollei NIES-4236</name>
    <dbReference type="NCBI Taxonomy" id="2530354"/>
    <lineage>
        <taxon>Bacteria</taxon>
        <taxon>Bacillati</taxon>
        <taxon>Cyanobacteriota</taxon>
        <taxon>Cyanophyceae</taxon>
        <taxon>Oscillatoriophycideae</taxon>
        <taxon>Aerosakkonematales</taxon>
        <taxon>Aerosakkonemataceae</taxon>
        <taxon>Microseira</taxon>
    </lineage>
</organism>
<name>A0AAV3X6S4_9CYAN</name>
<comment type="caution">
    <text evidence="9">The sequence shown here is derived from an EMBL/GenBank/DDBJ whole genome shotgun (WGS) entry which is preliminary data.</text>
</comment>
<protein>
    <submittedName>
        <fullName evidence="9">Glycolipid ABC exporter (DevE) family, permease protein</fullName>
    </submittedName>
</protein>
<dbReference type="EMBL" id="BLAY01000006">
    <property type="protein sequence ID" value="GET35917.1"/>
    <property type="molecule type" value="Genomic_DNA"/>
</dbReference>
<keyword evidence="5 7" id="KW-1133">Transmembrane helix</keyword>
<evidence type="ECO:0000259" key="8">
    <source>
        <dbReference type="Pfam" id="PF02687"/>
    </source>
</evidence>
<evidence type="ECO:0000256" key="6">
    <source>
        <dbReference type="ARBA" id="ARBA00023136"/>
    </source>
</evidence>
<evidence type="ECO:0000256" key="5">
    <source>
        <dbReference type="ARBA" id="ARBA00022989"/>
    </source>
</evidence>